<sequence>MADETTAREAWLSQTEERARRPFALLHLSSHGLLLQVDVRRAFLAGAWASVIVMAQAVIEATLRDLHFKDYDARAKELFFGQEDLERLRTLRNQLLHPSEPGTPSDIWVLPNGDYEGCHAQLEMHARWAYELMLEAVYSGREGSAA</sequence>
<proteinExistence type="predicted"/>
<dbReference type="RefSeq" id="WP_310343658.1">
    <property type="nucleotide sequence ID" value="NZ_JAVDXQ010000002.1"/>
</dbReference>
<dbReference type="Proteomes" id="UP001180536">
    <property type="component" value="Unassembled WGS sequence"/>
</dbReference>
<name>A0ABU1Z6V5_9BURK</name>
<organism evidence="1 2">
    <name type="scientific">Pelomonas aquatica</name>
    <dbReference type="NCBI Taxonomy" id="431058"/>
    <lineage>
        <taxon>Bacteria</taxon>
        <taxon>Pseudomonadati</taxon>
        <taxon>Pseudomonadota</taxon>
        <taxon>Betaproteobacteria</taxon>
        <taxon>Burkholderiales</taxon>
        <taxon>Sphaerotilaceae</taxon>
        <taxon>Roseateles</taxon>
    </lineage>
</organism>
<gene>
    <name evidence="1" type="ORF">J2X16_001693</name>
</gene>
<dbReference type="EMBL" id="JAVDXQ010000002">
    <property type="protein sequence ID" value="MDR7296354.1"/>
    <property type="molecule type" value="Genomic_DNA"/>
</dbReference>
<accession>A0ABU1Z6V5</accession>
<reference evidence="1 2" key="1">
    <citation type="submission" date="2023-07" db="EMBL/GenBank/DDBJ databases">
        <title>Sorghum-associated microbial communities from plants grown in Nebraska, USA.</title>
        <authorList>
            <person name="Schachtman D."/>
        </authorList>
    </citation>
    <scope>NUCLEOTIDE SEQUENCE [LARGE SCALE GENOMIC DNA]</scope>
    <source>
        <strain evidence="1 2">BE310</strain>
    </source>
</reference>
<keyword evidence="2" id="KW-1185">Reference proteome</keyword>
<evidence type="ECO:0008006" key="3">
    <source>
        <dbReference type="Google" id="ProtNLM"/>
    </source>
</evidence>
<protein>
    <recommendedName>
        <fullName evidence="3">DUF4145 domain-containing protein</fullName>
    </recommendedName>
</protein>
<evidence type="ECO:0000313" key="2">
    <source>
        <dbReference type="Proteomes" id="UP001180536"/>
    </source>
</evidence>
<evidence type="ECO:0000313" key="1">
    <source>
        <dbReference type="EMBL" id="MDR7296354.1"/>
    </source>
</evidence>
<comment type="caution">
    <text evidence="1">The sequence shown here is derived from an EMBL/GenBank/DDBJ whole genome shotgun (WGS) entry which is preliminary data.</text>
</comment>